<gene>
    <name evidence="8" type="ORF">SIN_0429</name>
</gene>
<dbReference type="Gene3D" id="1.10.150.130">
    <property type="match status" value="1"/>
</dbReference>
<keyword evidence="1 5" id="KW-0963">Cytoplasm</keyword>
<evidence type="ECO:0000256" key="1">
    <source>
        <dbReference type="ARBA" id="ARBA00022490"/>
    </source>
</evidence>
<dbReference type="EMBL" id="AEDY01000024">
    <property type="protein sequence ID" value="EFO54916.1"/>
    <property type="molecule type" value="Genomic_DNA"/>
</dbReference>
<comment type="subcellular location">
    <subcellularLocation>
        <location evidence="5">Cytoplasm</location>
    </subcellularLocation>
</comment>
<feature type="domain" description="Core-binding (CB)" evidence="7">
    <location>
        <begin position="1"/>
        <end position="73"/>
    </location>
</feature>
<comment type="caution">
    <text evidence="8">The sequence shown here is derived from an EMBL/GenBank/DDBJ whole genome shotgun (WGS) entry which is preliminary data.</text>
</comment>
<proteinExistence type="inferred from homology"/>
<reference evidence="8" key="1">
    <citation type="submission" date="2010-09" db="EMBL/GenBank/DDBJ databases">
        <authorList>
            <person name="Daugherty S.C."/>
            <person name="Kilian M."/>
            <person name="Tettelin H."/>
        </authorList>
    </citation>
    <scope>NUCLEOTIDE SEQUENCE [LARGE SCALE GENOMIC DNA]</scope>
    <source>
        <strain evidence="8">SK1302</strain>
    </source>
</reference>
<dbReference type="Pfam" id="PF00589">
    <property type="entry name" value="Phage_integrase"/>
    <property type="match status" value="1"/>
</dbReference>
<evidence type="ECO:0000256" key="4">
    <source>
        <dbReference type="ARBA" id="ARBA00023172"/>
    </source>
</evidence>
<dbReference type="InterPro" id="IPR013762">
    <property type="entry name" value="Integrase-like_cat_sf"/>
</dbReference>
<comment type="caution">
    <text evidence="5">Lacks conserved residue(s) required for the propagation of feature annotation.</text>
</comment>
<keyword evidence="4 5" id="KW-0233">DNA recombination</keyword>
<evidence type="ECO:0000259" key="6">
    <source>
        <dbReference type="PROSITE" id="PS51898"/>
    </source>
</evidence>
<feature type="domain" description="Tyr recombinase" evidence="6">
    <location>
        <begin position="90"/>
        <end position="247"/>
    </location>
</feature>
<dbReference type="SUPFAM" id="SSF56349">
    <property type="entry name" value="DNA breaking-rejoining enzymes"/>
    <property type="match status" value="1"/>
</dbReference>
<dbReference type="CDD" id="cd01190">
    <property type="entry name" value="INT_StrepXerD_C_like"/>
    <property type="match status" value="1"/>
</dbReference>
<dbReference type="InterPro" id="IPR002104">
    <property type="entry name" value="Integrase_catalytic"/>
</dbReference>
<dbReference type="InterPro" id="IPR010998">
    <property type="entry name" value="Integrase_recombinase_N"/>
</dbReference>
<dbReference type="HAMAP" id="MF_01817">
    <property type="entry name" value="Recomb_XerD_like"/>
    <property type="match status" value="1"/>
</dbReference>
<keyword evidence="2 5" id="KW-0229">DNA integration</keyword>
<comment type="function">
    <text evidence="5">Putative tyrosine recombinase. Not involved in the cutting and rejoining of the recombining DNA molecules on dif(SL) site.</text>
</comment>
<name>A0ABN0B6T1_9STRE</name>
<dbReference type="InterPro" id="IPR020876">
    <property type="entry name" value="Tyrosine_recombinase_XerD-like"/>
</dbReference>
<dbReference type="NCBIfam" id="NF002685">
    <property type="entry name" value="PRK02436.1"/>
    <property type="match status" value="1"/>
</dbReference>
<organism evidence="8">
    <name type="scientific">Streptococcus infantis SK1302</name>
    <dbReference type="NCBI Taxonomy" id="871237"/>
    <lineage>
        <taxon>Bacteria</taxon>
        <taxon>Bacillati</taxon>
        <taxon>Bacillota</taxon>
        <taxon>Bacilli</taxon>
        <taxon>Lactobacillales</taxon>
        <taxon>Streptococcaceae</taxon>
        <taxon>Streptococcus</taxon>
    </lineage>
</organism>
<evidence type="ECO:0000313" key="8">
    <source>
        <dbReference type="EMBL" id="EFO54916.1"/>
    </source>
</evidence>
<evidence type="ECO:0000256" key="5">
    <source>
        <dbReference type="HAMAP-Rule" id="MF_01817"/>
    </source>
</evidence>
<dbReference type="PROSITE" id="PS51900">
    <property type="entry name" value="CB"/>
    <property type="match status" value="1"/>
</dbReference>
<dbReference type="InterPro" id="IPR011010">
    <property type="entry name" value="DNA_brk_join_enz"/>
</dbReference>
<dbReference type="PROSITE" id="PS51898">
    <property type="entry name" value="TYR_RECOMBINASE"/>
    <property type="match status" value="1"/>
</dbReference>
<accession>A0ABN0B6T1</accession>
<evidence type="ECO:0000259" key="7">
    <source>
        <dbReference type="PROSITE" id="PS51900"/>
    </source>
</evidence>
<evidence type="ECO:0000256" key="3">
    <source>
        <dbReference type="ARBA" id="ARBA00023125"/>
    </source>
</evidence>
<sequence>MREGISAFLEEKQGLSVNSKQSYKYDLEQFLDLVGERISETSLKIYQAQLSNFKISAQKRKVSACNQFLYFLYQKGEIATFYRLELPKQAEKKQVKSELLDLSSFWQESAYAEGRLLALLIVELGLLPSEILALKTSDVNLDFQVLRINKASQQRILSLPTNLLAELEPLMGQTYLFEKSGKPYSRQWAFRQLEAFLKEKGFSDLSAQGLREQFILRQIEEKVDLYEIAKKLGLKTVMTLENIDNGY</sequence>
<keyword evidence="3 5" id="KW-0238">DNA-binding</keyword>
<comment type="similarity">
    <text evidence="5">Belongs to the 'phage' integrase family. XerD-like subfamily.</text>
</comment>
<dbReference type="Gene3D" id="1.10.443.10">
    <property type="entry name" value="Intergrase catalytic core"/>
    <property type="match status" value="1"/>
</dbReference>
<protein>
    <recommendedName>
        <fullName evidence="5">Tyrosine recombinase XerD-like</fullName>
    </recommendedName>
</protein>
<evidence type="ECO:0000256" key="2">
    <source>
        <dbReference type="ARBA" id="ARBA00022908"/>
    </source>
</evidence>
<dbReference type="InterPro" id="IPR044068">
    <property type="entry name" value="CB"/>
</dbReference>